<feature type="compositionally biased region" description="Polar residues" evidence="1">
    <location>
        <begin position="27"/>
        <end position="38"/>
    </location>
</feature>
<organism evidence="2 3">
    <name type="scientific">Cystobacter fuscus (strain ATCC 25194 / DSM 2262 / NBRC 100088 / M29)</name>
    <dbReference type="NCBI Taxonomy" id="1242864"/>
    <lineage>
        <taxon>Bacteria</taxon>
        <taxon>Pseudomonadati</taxon>
        <taxon>Myxococcota</taxon>
        <taxon>Myxococcia</taxon>
        <taxon>Myxococcales</taxon>
        <taxon>Cystobacterineae</taxon>
        <taxon>Archangiaceae</taxon>
        <taxon>Cystobacter</taxon>
    </lineage>
</organism>
<protein>
    <submittedName>
        <fullName evidence="2">Uncharacterized protein</fullName>
    </submittedName>
</protein>
<dbReference type="EMBL" id="ANAH02000007">
    <property type="protein sequence ID" value="EPX62497.1"/>
    <property type="molecule type" value="Genomic_DNA"/>
</dbReference>
<evidence type="ECO:0000313" key="2">
    <source>
        <dbReference type="EMBL" id="EPX62497.1"/>
    </source>
</evidence>
<dbReference type="AlphaFoldDB" id="S9PJA4"/>
<proteinExistence type="predicted"/>
<evidence type="ECO:0000256" key="1">
    <source>
        <dbReference type="SAM" id="MobiDB-lite"/>
    </source>
</evidence>
<evidence type="ECO:0000313" key="3">
    <source>
        <dbReference type="Proteomes" id="UP000011682"/>
    </source>
</evidence>
<sequence>MVVGVGEHSGSGRAKWSRQFFGRASGATGSIRQKQAGN</sequence>
<accession>S9PJA4</accession>
<keyword evidence="3" id="KW-1185">Reference proteome</keyword>
<feature type="region of interest" description="Disordered" evidence="1">
    <location>
        <begin position="1"/>
        <end position="38"/>
    </location>
</feature>
<comment type="caution">
    <text evidence="2">The sequence shown here is derived from an EMBL/GenBank/DDBJ whole genome shotgun (WGS) entry which is preliminary data.</text>
</comment>
<dbReference type="Proteomes" id="UP000011682">
    <property type="component" value="Unassembled WGS sequence"/>
</dbReference>
<name>S9PJA4_CYSF2</name>
<gene>
    <name evidence="2" type="ORF">D187_008685</name>
</gene>
<reference evidence="2" key="1">
    <citation type="submission" date="2013-05" db="EMBL/GenBank/DDBJ databases">
        <title>Genome assembly of Cystobacter fuscus DSM 2262.</title>
        <authorList>
            <person name="Sharma G."/>
            <person name="Khatri I."/>
            <person name="Kaur C."/>
            <person name="Mayilraj S."/>
            <person name="Subramanian S."/>
        </authorList>
    </citation>
    <scope>NUCLEOTIDE SEQUENCE [LARGE SCALE GENOMIC DNA]</scope>
    <source>
        <strain evidence="2">DSM 2262</strain>
    </source>
</reference>